<comment type="cofactor">
    <cofactor evidence="1">
        <name>Zn(2+)</name>
        <dbReference type="ChEBI" id="CHEBI:29105"/>
    </cofactor>
</comment>
<dbReference type="GO" id="GO:0016787">
    <property type="term" value="F:hydrolase activity"/>
    <property type="evidence" value="ECO:0007669"/>
    <property type="project" value="InterPro"/>
</dbReference>
<keyword evidence="2" id="KW-0862">Zinc</keyword>
<dbReference type="InterPro" id="IPR002933">
    <property type="entry name" value="Peptidase_M20"/>
</dbReference>
<evidence type="ECO:0000256" key="2">
    <source>
        <dbReference type="ARBA" id="ARBA00022833"/>
    </source>
</evidence>
<dbReference type="EMBL" id="CATOUU010000003">
    <property type="protein sequence ID" value="CAI9912649.1"/>
    <property type="molecule type" value="Genomic_DNA"/>
</dbReference>
<accession>A0AA86N4A8</accession>
<organism evidence="3">
    <name type="scientific">Hexamita inflata</name>
    <dbReference type="NCBI Taxonomy" id="28002"/>
    <lineage>
        <taxon>Eukaryota</taxon>
        <taxon>Metamonada</taxon>
        <taxon>Diplomonadida</taxon>
        <taxon>Hexamitidae</taxon>
        <taxon>Hexamitinae</taxon>
        <taxon>Hexamita</taxon>
    </lineage>
</organism>
<name>A0AA86N4A8_9EUKA</name>
<dbReference type="Gene3D" id="3.40.630.10">
    <property type="entry name" value="Zn peptidases"/>
    <property type="match status" value="1"/>
</dbReference>
<reference evidence="4 5" key="2">
    <citation type="submission" date="2024-07" db="EMBL/GenBank/DDBJ databases">
        <authorList>
            <person name="Akdeniz Z."/>
        </authorList>
    </citation>
    <scope>NUCLEOTIDE SEQUENCE [LARGE SCALE GENOMIC DNA]</scope>
</reference>
<reference evidence="3" key="1">
    <citation type="submission" date="2023-06" db="EMBL/GenBank/DDBJ databases">
        <authorList>
            <person name="Kurt Z."/>
        </authorList>
    </citation>
    <scope>NUCLEOTIDE SEQUENCE</scope>
</reference>
<dbReference type="Gene3D" id="3.30.70.360">
    <property type="match status" value="1"/>
</dbReference>
<dbReference type="AlphaFoldDB" id="A0AA86N4A8"/>
<sequence length="399" mass="44408">MNSWEQRFTEKFIRYAKISTASDPHTSNKCPSTQCQFDLAKLLEQELKQLGLRTELTDQCILYSYYNEQNTKSRIVLSAHVDVSPDAPSVNVNPQIVQFQGKDVVLQHNTIPLDNMPNINIGDYLITTDGSTLLGGDDKAGIAAIMLVLEELINNKVTNIPSICVCFTPDEEIGLKGAQNVDVQKLIGPAQSYFGLTLDGMRTRQLNFDTFNAVSFNLQLDGFNTHPGYAYNTMINSILSISNFVNTVSQKLIKPEDSQLDQGYVLFNKINAEVLHSSASGILRSFSAEEMAHFKSFMEETAKGIFKTKYSLQFSDTYQNLNPYLDEEIQHKLTKIGEKYNANVVKFRGGTDGSFLSSKGVATPNVWSGTGNFHSVLEFVVVKEAVEAAMFVLDVIKSE</sequence>
<keyword evidence="5" id="KW-1185">Reference proteome</keyword>
<evidence type="ECO:0000313" key="5">
    <source>
        <dbReference type="Proteomes" id="UP001642409"/>
    </source>
</evidence>
<dbReference type="PANTHER" id="PTHR42994:SF1">
    <property type="entry name" value="PEPTIDASE T"/>
    <property type="match status" value="1"/>
</dbReference>
<proteinExistence type="predicted"/>
<dbReference type="SUPFAM" id="SSF55031">
    <property type="entry name" value="Bacterial exopeptidase dimerisation domain"/>
    <property type="match status" value="1"/>
</dbReference>
<comment type="caution">
    <text evidence="3">The sequence shown here is derived from an EMBL/GenBank/DDBJ whole genome shotgun (WGS) entry which is preliminary data.</text>
</comment>
<dbReference type="NCBIfam" id="NF003976">
    <property type="entry name" value="PRK05469.1"/>
    <property type="match status" value="1"/>
</dbReference>
<dbReference type="Pfam" id="PF01546">
    <property type="entry name" value="Peptidase_M20"/>
    <property type="match status" value="1"/>
</dbReference>
<evidence type="ECO:0000313" key="3">
    <source>
        <dbReference type="EMBL" id="CAI9912649.1"/>
    </source>
</evidence>
<dbReference type="InterPro" id="IPR036264">
    <property type="entry name" value="Bact_exopeptidase_dim_dom"/>
</dbReference>
<gene>
    <name evidence="4" type="ORF">HINF_LOCUS15746</name>
    <name evidence="3" type="ORF">HINF_LOCUS294</name>
</gene>
<dbReference type="Proteomes" id="UP001642409">
    <property type="component" value="Unassembled WGS sequence"/>
</dbReference>
<evidence type="ECO:0000313" key="4">
    <source>
        <dbReference type="EMBL" id="CAL5998463.1"/>
    </source>
</evidence>
<protein>
    <submittedName>
        <fullName evidence="3">Peptidase T</fullName>
    </submittedName>
    <submittedName>
        <fullName evidence="4">Peptidase_T</fullName>
    </submittedName>
</protein>
<evidence type="ECO:0000256" key="1">
    <source>
        <dbReference type="ARBA" id="ARBA00001947"/>
    </source>
</evidence>
<dbReference type="NCBIfam" id="NF009920">
    <property type="entry name" value="PRK13381.1"/>
    <property type="match status" value="1"/>
</dbReference>
<dbReference type="SUPFAM" id="SSF53187">
    <property type="entry name" value="Zn-dependent exopeptidases"/>
    <property type="match status" value="1"/>
</dbReference>
<dbReference type="PANTHER" id="PTHR42994">
    <property type="entry name" value="PEPTIDASE T"/>
    <property type="match status" value="1"/>
</dbReference>
<dbReference type="EMBL" id="CAXDID020000038">
    <property type="protein sequence ID" value="CAL5998463.1"/>
    <property type="molecule type" value="Genomic_DNA"/>
</dbReference>